<dbReference type="PROSITE" id="PS50240">
    <property type="entry name" value="TRYPSIN_DOM"/>
    <property type="match status" value="1"/>
</dbReference>
<dbReference type="PANTHER" id="PTHR24256">
    <property type="entry name" value="TRYPTASE-RELATED"/>
    <property type="match status" value="1"/>
</dbReference>
<reference evidence="6" key="1">
    <citation type="submission" date="2025-08" db="UniProtKB">
        <authorList>
            <consortium name="RefSeq"/>
        </authorList>
    </citation>
    <scope>IDENTIFICATION</scope>
</reference>
<evidence type="ECO:0000256" key="3">
    <source>
        <dbReference type="SAM" id="MobiDB-lite"/>
    </source>
</evidence>
<feature type="domain" description="Peptidase S1" evidence="4">
    <location>
        <begin position="63"/>
        <end position="284"/>
    </location>
</feature>
<comment type="similarity">
    <text evidence="2">Belongs to the peptidase S1 family. CLIP subfamily.</text>
</comment>
<evidence type="ECO:0000256" key="1">
    <source>
        <dbReference type="ARBA" id="ARBA00023157"/>
    </source>
</evidence>
<protein>
    <submittedName>
        <fullName evidence="6">Serine protease 33-like</fullName>
    </submittedName>
</protein>
<dbReference type="Proteomes" id="UP000694910">
    <property type="component" value="Unplaced"/>
</dbReference>
<dbReference type="GeneID" id="101404379"/>
<dbReference type="InterPro" id="IPR009003">
    <property type="entry name" value="Peptidase_S1_PA"/>
</dbReference>
<evidence type="ECO:0000313" key="6">
    <source>
        <dbReference type="RefSeq" id="XP_004433463.1"/>
    </source>
</evidence>
<dbReference type="InterPro" id="IPR051487">
    <property type="entry name" value="Ser/Thr_Proteases_Immune/Dev"/>
</dbReference>
<dbReference type="Gene3D" id="2.40.10.10">
    <property type="entry name" value="Trypsin-like serine proteases"/>
    <property type="match status" value="1"/>
</dbReference>
<dbReference type="SUPFAM" id="SSF50494">
    <property type="entry name" value="Trypsin-like serine proteases"/>
    <property type="match status" value="1"/>
</dbReference>
<gene>
    <name evidence="6" type="primary">LOC101404379</name>
</gene>
<name>A0ABM0HT78_CERSS</name>
<dbReference type="RefSeq" id="XP_004433463.1">
    <property type="nucleotide sequence ID" value="XM_004433406.1"/>
</dbReference>
<dbReference type="InterPro" id="IPR043504">
    <property type="entry name" value="Peptidase_S1_PA_chymotrypsin"/>
</dbReference>
<dbReference type="SMART" id="SM00020">
    <property type="entry name" value="Tryp_SPc"/>
    <property type="match status" value="1"/>
</dbReference>
<accession>A0ABM0HT78</accession>
<evidence type="ECO:0000313" key="5">
    <source>
        <dbReference type="Proteomes" id="UP000694910"/>
    </source>
</evidence>
<sequence>MESGRHGPPLPTSWTGRAYATAGPENKGSLGPQFNVSVYKLDSKRITTFTVETVATIYRALEASIFLDTRYRCEGALISPEWVLTGANCFGSWPLSLFTVTLGPNRLALEACESTSSVEELLLSPGGPEGSGSGGMALARLKSPPSLSSAVQPISLATCSQPSPWWQLCWAQGFEPDFDPYIPPRELHSVPLKPLDIGSCKDAFRLQPDCLDLKLSLPKGSQCTRLPYSHPELVVSDGTPLVCPQSSLWLLQGMMTWSRCVGTRLPEVYMPVYPFIPWIRDKVSKATFYALAKKCPLILPKTKKRRQ</sequence>
<proteinExistence type="inferred from homology"/>
<keyword evidence="5" id="KW-1185">Reference proteome</keyword>
<organism evidence="5 6">
    <name type="scientific">Ceratotherium simum simum</name>
    <name type="common">Southern white rhinoceros</name>
    <dbReference type="NCBI Taxonomy" id="73337"/>
    <lineage>
        <taxon>Eukaryota</taxon>
        <taxon>Metazoa</taxon>
        <taxon>Chordata</taxon>
        <taxon>Craniata</taxon>
        <taxon>Vertebrata</taxon>
        <taxon>Euteleostomi</taxon>
        <taxon>Mammalia</taxon>
        <taxon>Eutheria</taxon>
        <taxon>Laurasiatheria</taxon>
        <taxon>Perissodactyla</taxon>
        <taxon>Rhinocerotidae</taxon>
        <taxon>Ceratotherium</taxon>
    </lineage>
</organism>
<dbReference type="InterPro" id="IPR001254">
    <property type="entry name" value="Trypsin_dom"/>
</dbReference>
<keyword evidence="1" id="KW-1015">Disulfide bond</keyword>
<dbReference type="Pfam" id="PF00089">
    <property type="entry name" value="Trypsin"/>
    <property type="match status" value="1"/>
</dbReference>
<feature type="region of interest" description="Disordered" evidence="3">
    <location>
        <begin position="1"/>
        <end position="26"/>
    </location>
</feature>
<evidence type="ECO:0000256" key="2">
    <source>
        <dbReference type="ARBA" id="ARBA00024195"/>
    </source>
</evidence>
<evidence type="ECO:0000259" key="4">
    <source>
        <dbReference type="PROSITE" id="PS50240"/>
    </source>
</evidence>